<keyword evidence="1" id="KW-0560">Oxidoreductase</keyword>
<dbReference type="GO" id="GO:0016491">
    <property type="term" value="F:oxidoreductase activity"/>
    <property type="evidence" value="ECO:0007669"/>
    <property type="project" value="UniProtKB-KW"/>
</dbReference>
<sequence length="381" mass="40949">MTQVVIIGCGVVGAAIAYELSQVPGLQVAVLDRQLPAQAATKAALGVLMGVISHKTKGRAWQLRQASIQRYDTLIPELEALTGHHIPLNRQGILMLCLAAELGSWEKLVATRASQGLALEIWDEVKVKSYCPQINCNPSTWAIYSPQDRQVDPVSLTLALVEGAKRNGVKFFFGTQIEEYNFSSASSDAESGIGDRRIRQITISGERSHLNVDWLVVSAGLGSLPSLPTETSPQLKFDIVPVLGQAIHLKLDRPLGSPDFQPVITGNDVHIVPLNGGQPATEYWVGATVEFPAIGREIEAAPALLEAVMQQAIAFCPALATANIIKTWSGLRPRPEGRSAPIIDYLSGFSNILLATGHYRNGVLLAPATAQAIRKMILSSG</sequence>
<proteinExistence type="predicted"/>
<dbReference type="Gene3D" id="3.30.9.10">
    <property type="entry name" value="D-Amino Acid Oxidase, subunit A, domain 2"/>
    <property type="match status" value="1"/>
</dbReference>
<keyword evidence="4" id="KW-1185">Reference proteome</keyword>
<dbReference type="SUPFAM" id="SSF51905">
    <property type="entry name" value="FAD/NAD(P)-binding domain"/>
    <property type="match status" value="1"/>
</dbReference>
<accession>A0A9X5I826</accession>
<dbReference type="GO" id="GO:0005737">
    <property type="term" value="C:cytoplasm"/>
    <property type="evidence" value="ECO:0007669"/>
    <property type="project" value="TreeGrafter"/>
</dbReference>
<dbReference type="OrthoDB" id="9805935at2"/>
<dbReference type="PANTHER" id="PTHR13847:SF289">
    <property type="entry name" value="GLYCINE OXIDASE"/>
    <property type="match status" value="1"/>
</dbReference>
<comment type="caution">
    <text evidence="3">The sequence shown here is derived from an EMBL/GenBank/DDBJ whole genome shotgun (WGS) entry which is preliminary data.</text>
</comment>
<dbReference type="Proteomes" id="UP000031532">
    <property type="component" value="Unassembled WGS sequence"/>
</dbReference>
<reference evidence="3 4" key="1">
    <citation type="journal article" date="2015" name="Genome Announc.">
        <title>Draft Genome Sequence of the Terrestrial Cyanobacterium Scytonema millei VB511283, Isolated from Eastern India.</title>
        <authorList>
            <person name="Sen D."/>
            <person name="Chandrababunaidu M.M."/>
            <person name="Singh D."/>
            <person name="Sanghi N."/>
            <person name="Ghorai A."/>
            <person name="Mishra G.P."/>
            <person name="Madduluri M."/>
            <person name="Adhikary S.P."/>
            <person name="Tripathy S."/>
        </authorList>
    </citation>
    <scope>NUCLEOTIDE SEQUENCE [LARGE SCALE GENOMIC DNA]</scope>
    <source>
        <strain evidence="3 4">VB511283</strain>
    </source>
</reference>
<evidence type="ECO:0000313" key="4">
    <source>
        <dbReference type="Proteomes" id="UP000031532"/>
    </source>
</evidence>
<name>A0A9X5I826_9CYAN</name>
<organism evidence="3 4">
    <name type="scientific">Scytonema millei VB511283</name>
    <dbReference type="NCBI Taxonomy" id="1245923"/>
    <lineage>
        <taxon>Bacteria</taxon>
        <taxon>Bacillati</taxon>
        <taxon>Cyanobacteriota</taxon>
        <taxon>Cyanophyceae</taxon>
        <taxon>Nostocales</taxon>
        <taxon>Scytonemataceae</taxon>
        <taxon>Scytonema</taxon>
    </lineage>
</organism>
<dbReference type="Pfam" id="PF01266">
    <property type="entry name" value="DAO"/>
    <property type="match status" value="1"/>
</dbReference>
<protein>
    <submittedName>
        <fullName evidence="3">FAD-binding oxidoreductase</fullName>
    </submittedName>
</protein>
<dbReference type="EMBL" id="JTJC03000011">
    <property type="protein sequence ID" value="NHC37757.1"/>
    <property type="molecule type" value="Genomic_DNA"/>
</dbReference>
<dbReference type="InterPro" id="IPR006076">
    <property type="entry name" value="FAD-dep_OxRdtase"/>
</dbReference>
<evidence type="ECO:0000313" key="3">
    <source>
        <dbReference type="EMBL" id="NHC37757.1"/>
    </source>
</evidence>
<dbReference type="RefSeq" id="WP_039713140.1">
    <property type="nucleotide sequence ID" value="NZ_JTJC03000011.1"/>
</dbReference>
<dbReference type="Gene3D" id="3.50.50.60">
    <property type="entry name" value="FAD/NAD(P)-binding domain"/>
    <property type="match status" value="1"/>
</dbReference>
<evidence type="ECO:0000259" key="2">
    <source>
        <dbReference type="Pfam" id="PF01266"/>
    </source>
</evidence>
<evidence type="ECO:0000256" key="1">
    <source>
        <dbReference type="ARBA" id="ARBA00023002"/>
    </source>
</evidence>
<dbReference type="InterPro" id="IPR036188">
    <property type="entry name" value="FAD/NAD-bd_sf"/>
</dbReference>
<dbReference type="SUPFAM" id="SSF54373">
    <property type="entry name" value="FAD-linked reductases, C-terminal domain"/>
    <property type="match status" value="1"/>
</dbReference>
<gene>
    <name evidence="3" type="ORF">QH73_0024485</name>
</gene>
<feature type="domain" description="FAD dependent oxidoreductase" evidence="2">
    <location>
        <begin position="4"/>
        <end position="374"/>
    </location>
</feature>
<dbReference type="PANTHER" id="PTHR13847">
    <property type="entry name" value="SARCOSINE DEHYDROGENASE-RELATED"/>
    <property type="match status" value="1"/>
</dbReference>
<dbReference type="AlphaFoldDB" id="A0A9X5I826"/>